<evidence type="ECO:0000313" key="4">
    <source>
        <dbReference type="Proteomes" id="UP000186583"/>
    </source>
</evidence>
<proteinExistence type="predicted"/>
<dbReference type="SUPFAM" id="SSF53474">
    <property type="entry name" value="alpha/beta-Hydrolases"/>
    <property type="match status" value="1"/>
</dbReference>
<evidence type="ECO:0000259" key="2">
    <source>
        <dbReference type="Pfam" id="PF01738"/>
    </source>
</evidence>
<evidence type="ECO:0000313" key="3">
    <source>
        <dbReference type="EMBL" id="OLN85465.1"/>
    </source>
</evidence>
<evidence type="ECO:0000256" key="1">
    <source>
        <dbReference type="SAM" id="SignalP"/>
    </source>
</evidence>
<feature type="domain" description="Dienelactone hydrolase" evidence="2">
    <location>
        <begin position="47"/>
        <end position="135"/>
    </location>
</feature>
<sequence length="160" mass="17449">MLAAGRIAVLVWLTFLFGTAKCYVADLSLLAFTGTPTGKLVPFDGRYVTVAPDLFEGKPRSEDPKSGFNASEFFGSHGPSATDPKIAKTLDYMRNQLGVQKIASTGYCFGGRYAFRLLGLAPEKRVQVAFVAHPTLLGDAEIRGCGDHGHQRPRKPCNRW</sequence>
<protein>
    <submittedName>
        <fullName evidence="3">Carboxymethylenebutenolidase-like protein</fullName>
    </submittedName>
</protein>
<dbReference type="Proteomes" id="UP000186583">
    <property type="component" value="Unassembled WGS sequence"/>
</dbReference>
<dbReference type="EMBL" id="MPGH01000164">
    <property type="protein sequence ID" value="OLN85465.1"/>
    <property type="molecule type" value="Genomic_DNA"/>
</dbReference>
<accession>A0A1Q8RM95</accession>
<dbReference type="AlphaFoldDB" id="A0A1Q8RM95"/>
<reference evidence="3 4" key="1">
    <citation type="submission" date="2016-11" db="EMBL/GenBank/DDBJ databases">
        <title>Draft Genome Assembly of Colletotrichum chlorophyti a pathogen of herbaceous plants.</title>
        <authorList>
            <person name="Gan P."/>
            <person name="Narusaka M."/>
            <person name="Tsushima A."/>
            <person name="Narusaka Y."/>
            <person name="Takano Y."/>
            <person name="Shirasu K."/>
        </authorList>
    </citation>
    <scope>NUCLEOTIDE SEQUENCE [LARGE SCALE GENOMIC DNA]</scope>
    <source>
        <strain evidence="3 4">NTL11</strain>
    </source>
</reference>
<gene>
    <name evidence="3" type="ORF">CCHL11_08060</name>
</gene>
<dbReference type="PANTHER" id="PTHR17630:SF44">
    <property type="entry name" value="PROTEIN AIM2"/>
    <property type="match status" value="1"/>
</dbReference>
<name>A0A1Q8RM95_9PEZI</name>
<dbReference type="OrthoDB" id="17560at2759"/>
<dbReference type="PANTHER" id="PTHR17630">
    <property type="entry name" value="DIENELACTONE HYDROLASE"/>
    <property type="match status" value="1"/>
</dbReference>
<dbReference type="Pfam" id="PF01738">
    <property type="entry name" value="DLH"/>
    <property type="match status" value="1"/>
</dbReference>
<dbReference type="Gene3D" id="3.40.50.1820">
    <property type="entry name" value="alpha/beta hydrolase"/>
    <property type="match status" value="1"/>
</dbReference>
<feature type="signal peptide" evidence="1">
    <location>
        <begin position="1"/>
        <end position="22"/>
    </location>
</feature>
<dbReference type="GO" id="GO:0016787">
    <property type="term" value="F:hydrolase activity"/>
    <property type="evidence" value="ECO:0007669"/>
    <property type="project" value="InterPro"/>
</dbReference>
<dbReference type="InterPro" id="IPR002925">
    <property type="entry name" value="Dienelactn_hydro"/>
</dbReference>
<dbReference type="STRING" id="708187.A0A1Q8RM95"/>
<keyword evidence="1" id="KW-0732">Signal</keyword>
<organism evidence="3 4">
    <name type="scientific">Colletotrichum chlorophyti</name>
    <dbReference type="NCBI Taxonomy" id="708187"/>
    <lineage>
        <taxon>Eukaryota</taxon>
        <taxon>Fungi</taxon>
        <taxon>Dikarya</taxon>
        <taxon>Ascomycota</taxon>
        <taxon>Pezizomycotina</taxon>
        <taxon>Sordariomycetes</taxon>
        <taxon>Hypocreomycetidae</taxon>
        <taxon>Glomerellales</taxon>
        <taxon>Glomerellaceae</taxon>
        <taxon>Colletotrichum</taxon>
    </lineage>
</organism>
<comment type="caution">
    <text evidence="3">The sequence shown here is derived from an EMBL/GenBank/DDBJ whole genome shotgun (WGS) entry which is preliminary data.</text>
</comment>
<feature type="chain" id="PRO_5013248972" evidence="1">
    <location>
        <begin position="23"/>
        <end position="160"/>
    </location>
</feature>
<keyword evidence="4" id="KW-1185">Reference proteome</keyword>
<dbReference type="InterPro" id="IPR029058">
    <property type="entry name" value="AB_hydrolase_fold"/>
</dbReference>